<accession>A0A1G6HZ14</accession>
<proteinExistence type="predicted"/>
<dbReference type="RefSeq" id="WP_244499190.1">
    <property type="nucleotide sequence ID" value="NZ_FMZB01000001.1"/>
</dbReference>
<dbReference type="Pfam" id="PF00300">
    <property type="entry name" value="His_Phos_1"/>
    <property type="match status" value="1"/>
</dbReference>
<name>A0A1G6HZ14_9BACI</name>
<dbReference type="Proteomes" id="UP000198666">
    <property type="component" value="Unassembled WGS sequence"/>
</dbReference>
<keyword evidence="2" id="KW-1185">Reference proteome</keyword>
<dbReference type="STRING" id="361279.SAMN05421663_10188"/>
<protein>
    <submittedName>
        <fullName evidence="1">2,3-bisphosphoglycerate-dependent phosphoglycerate mutase</fullName>
    </submittedName>
</protein>
<dbReference type="EMBL" id="FMZB01000001">
    <property type="protein sequence ID" value="SDB99512.1"/>
    <property type="molecule type" value="Genomic_DNA"/>
</dbReference>
<organism evidence="1 2">
    <name type="scientific">Terribacillus halophilus</name>
    <dbReference type="NCBI Taxonomy" id="361279"/>
    <lineage>
        <taxon>Bacteria</taxon>
        <taxon>Bacillati</taxon>
        <taxon>Bacillota</taxon>
        <taxon>Bacilli</taxon>
        <taxon>Bacillales</taxon>
        <taxon>Bacillaceae</taxon>
        <taxon>Terribacillus</taxon>
    </lineage>
</organism>
<dbReference type="InterPro" id="IPR013078">
    <property type="entry name" value="His_Pase_superF_clade-1"/>
</dbReference>
<dbReference type="AlphaFoldDB" id="A0A1G6HZ14"/>
<evidence type="ECO:0000313" key="1">
    <source>
        <dbReference type="EMBL" id="SDB99512.1"/>
    </source>
</evidence>
<dbReference type="Gene3D" id="3.40.50.1240">
    <property type="entry name" value="Phosphoglycerate mutase-like"/>
    <property type="match status" value="1"/>
</dbReference>
<dbReference type="InterPro" id="IPR029033">
    <property type="entry name" value="His_PPase_superfam"/>
</dbReference>
<dbReference type="CDD" id="cd07067">
    <property type="entry name" value="HP_PGM_like"/>
    <property type="match status" value="1"/>
</dbReference>
<sequence length="123" mass="14080">MHTTLYFVRHAHTIYTPDERNRSLSEQGYADAKFVQKFLEAENIDVFISSPYRRAWETIVADPSAAVFDERLRERQIASSPVEDFQGAMDRLWSEEVYQFPGGESNMTARKRGAAACQDILTA</sequence>
<gene>
    <name evidence="1" type="ORF">SAMN05421663_10188</name>
</gene>
<dbReference type="SUPFAM" id="SSF53254">
    <property type="entry name" value="Phosphoglycerate mutase-like"/>
    <property type="match status" value="1"/>
</dbReference>
<evidence type="ECO:0000313" key="2">
    <source>
        <dbReference type="Proteomes" id="UP000198666"/>
    </source>
</evidence>
<reference evidence="2" key="1">
    <citation type="submission" date="2016-10" db="EMBL/GenBank/DDBJ databases">
        <authorList>
            <person name="Varghese N."/>
            <person name="Submissions S."/>
        </authorList>
    </citation>
    <scope>NUCLEOTIDE SEQUENCE [LARGE SCALE GENOMIC DNA]</scope>
    <source>
        <strain evidence="2">DSM 21620</strain>
    </source>
</reference>